<organism evidence="3 4">
    <name type="scientific">Pseudidiomarina halophila</name>
    <dbReference type="NCBI Taxonomy" id="1449799"/>
    <lineage>
        <taxon>Bacteria</taxon>
        <taxon>Pseudomonadati</taxon>
        <taxon>Pseudomonadota</taxon>
        <taxon>Gammaproteobacteria</taxon>
        <taxon>Alteromonadales</taxon>
        <taxon>Idiomarinaceae</taxon>
        <taxon>Pseudidiomarina</taxon>
    </lineage>
</organism>
<comment type="caution">
    <text evidence="3">The sequence shown here is derived from an EMBL/GenBank/DDBJ whole genome shotgun (WGS) entry which is preliminary data.</text>
</comment>
<name>A0A432XVQ9_9GAMM</name>
<feature type="domain" description="Peptidase M14" evidence="2">
    <location>
        <begin position="26"/>
        <end position="280"/>
    </location>
</feature>
<evidence type="ECO:0000313" key="4">
    <source>
        <dbReference type="Proteomes" id="UP000287198"/>
    </source>
</evidence>
<comment type="similarity">
    <text evidence="1">Belongs to the peptidase M14 family.</text>
</comment>
<dbReference type="Pfam" id="PF00246">
    <property type="entry name" value="Peptidase_M14"/>
    <property type="match status" value="1"/>
</dbReference>
<evidence type="ECO:0000256" key="1">
    <source>
        <dbReference type="PROSITE-ProRule" id="PRU01379"/>
    </source>
</evidence>
<comment type="caution">
    <text evidence="1">Lacks conserved residue(s) required for the propagation of feature annotation.</text>
</comment>
<dbReference type="Proteomes" id="UP000287198">
    <property type="component" value="Unassembled WGS sequence"/>
</dbReference>
<dbReference type="SUPFAM" id="SSF53187">
    <property type="entry name" value="Zn-dependent exopeptidases"/>
    <property type="match status" value="1"/>
</dbReference>
<proteinExistence type="inferred from homology"/>
<dbReference type="Gene3D" id="3.40.630.10">
    <property type="entry name" value="Zn peptidases"/>
    <property type="match status" value="1"/>
</dbReference>
<evidence type="ECO:0000259" key="2">
    <source>
        <dbReference type="PROSITE" id="PS52035"/>
    </source>
</evidence>
<evidence type="ECO:0000313" key="3">
    <source>
        <dbReference type="EMBL" id="RUO52828.1"/>
    </source>
</evidence>
<reference evidence="4" key="1">
    <citation type="journal article" date="2018" name="Front. Microbiol.">
        <title>Genome-Based Analysis Reveals the Taxonomy and Diversity of the Family Idiomarinaceae.</title>
        <authorList>
            <person name="Liu Y."/>
            <person name="Lai Q."/>
            <person name="Shao Z."/>
        </authorList>
    </citation>
    <scope>NUCLEOTIDE SEQUENCE [LARGE SCALE GENOMIC DNA]</scope>
    <source>
        <strain evidence="4">BH195</strain>
    </source>
</reference>
<dbReference type="RefSeq" id="WP_126763318.1">
    <property type="nucleotide sequence ID" value="NZ_JBHLTZ010000012.1"/>
</dbReference>
<dbReference type="GO" id="GO:0006508">
    <property type="term" value="P:proteolysis"/>
    <property type="evidence" value="ECO:0007669"/>
    <property type="project" value="InterPro"/>
</dbReference>
<dbReference type="OrthoDB" id="9758209at2"/>
<dbReference type="GO" id="GO:0004181">
    <property type="term" value="F:metallocarboxypeptidase activity"/>
    <property type="evidence" value="ECO:0007669"/>
    <property type="project" value="InterPro"/>
</dbReference>
<dbReference type="AlphaFoldDB" id="A0A432XVQ9"/>
<dbReference type="InterPro" id="IPR000834">
    <property type="entry name" value="Peptidase_M14"/>
</dbReference>
<gene>
    <name evidence="3" type="ORF">CWI69_07235</name>
</gene>
<accession>A0A432XVQ9</accession>
<dbReference type="EMBL" id="PIPW01000002">
    <property type="protein sequence ID" value="RUO52828.1"/>
    <property type="molecule type" value="Genomic_DNA"/>
</dbReference>
<keyword evidence="4" id="KW-1185">Reference proteome</keyword>
<dbReference type="GO" id="GO:0008270">
    <property type="term" value="F:zinc ion binding"/>
    <property type="evidence" value="ECO:0007669"/>
    <property type="project" value="InterPro"/>
</dbReference>
<protein>
    <submittedName>
        <fullName evidence="3">Peptidase M14</fullName>
    </submittedName>
</protein>
<sequence length="387" mass="42403">MSHPHAAIAALEQDVVALQWSQLDRRHLSYPDIAPIVDELAQHEGLRVATIGDSYLGTPIKRLSIGQGPLVVLAWTQMHGDEPTATAAVLDWLRLLLERTPASLPGDWQELITLHVIPMLNPDGAAQNTRQNAQGIDINRDALVQQSPEGRLLWQQVQDLQPTVAFNLHDQNPYYAVGDSAEPATIAFLAPAYHPDKHVDSARLQAKQLIAHMRQILSHWLPQGTARYDDSYSARSFGDTIAGTGASTILIESGAHRDDPHRQVARRLNVIALQTALEALLSDVHRGQTLADYYGIPANTADGFCDIKLTQVTVSDGTHEPFQTDICICRNKGSQSLYVDFIGDARGVHGFVEHDARQLTLPGLVKVGEVAEPLLRLLGLSRENSNG</sequence>
<dbReference type="PROSITE" id="PS52035">
    <property type="entry name" value="PEPTIDASE_M14"/>
    <property type="match status" value="1"/>
</dbReference>